<comment type="caution">
    <text evidence="4">The sequence shown here is derived from an EMBL/GenBank/DDBJ whole genome shotgun (WGS) entry which is preliminary data.</text>
</comment>
<feature type="region of interest" description="Disordered" evidence="1">
    <location>
        <begin position="35"/>
        <end position="99"/>
    </location>
</feature>
<dbReference type="InterPro" id="IPR006311">
    <property type="entry name" value="TAT_signal"/>
</dbReference>
<feature type="region of interest" description="Disordered" evidence="1">
    <location>
        <begin position="118"/>
        <end position="148"/>
    </location>
</feature>
<dbReference type="PATRIC" id="fig|1352936.5.peg.6102"/>
<keyword evidence="2" id="KW-0812">Transmembrane</keyword>
<keyword evidence="2" id="KW-0472">Membrane</keyword>
<evidence type="ECO:0000256" key="2">
    <source>
        <dbReference type="SAM" id="Phobius"/>
    </source>
</evidence>
<proteinExistence type="predicted"/>
<accession>V6K1J5</accession>
<keyword evidence="5" id="KW-1185">Reference proteome</keyword>
<evidence type="ECO:0000256" key="1">
    <source>
        <dbReference type="SAM" id="MobiDB-lite"/>
    </source>
</evidence>
<dbReference type="EMBL" id="AWQX01000250">
    <property type="protein sequence ID" value="EST25251.1"/>
    <property type="molecule type" value="Genomic_DNA"/>
</dbReference>
<evidence type="ECO:0000313" key="5">
    <source>
        <dbReference type="Proteomes" id="UP000017984"/>
    </source>
</evidence>
<dbReference type="HOGENOM" id="CLU_1077368_0_0_11"/>
<evidence type="ECO:0000313" key="4">
    <source>
        <dbReference type="EMBL" id="EST25251.1"/>
    </source>
</evidence>
<reference evidence="4 5" key="1">
    <citation type="journal article" date="2014" name="Genome Announc.">
        <title>Draft Genome Sequence of Streptomyces roseochromogenes subsp. oscitans DS 12.976, Producer of the Aminocoumarin Antibiotic Clorobiocin.</title>
        <authorList>
            <person name="Ruckert C."/>
            <person name="Kalinowski J."/>
            <person name="Heide L."/>
            <person name="Apel A.K."/>
        </authorList>
    </citation>
    <scope>NUCLEOTIDE SEQUENCE [LARGE SCALE GENOMIC DNA]</scope>
    <source>
        <strain evidence="4 5">DS 12.976</strain>
    </source>
</reference>
<dbReference type="RefSeq" id="WP_023550548.1">
    <property type="nucleotide sequence ID" value="NZ_CM002285.1"/>
</dbReference>
<feature type="chain" id="PRO_5004747803" description="Gram-positive cocci surface proteins LPxTG domain-containing protein" evidence="3">
    <location>
        <begin position="33"/>
        <end position="258"/>
    </location>
</feature>
<protein>
    <recommendedName>
        <fullName evidence="6">Gram-positive cocci surface proteins LPxTG domain-containing protein</fullName>
    </recommendedName>
</protein>
<keyword evidence="2" id="KW-1133">Transmembrane helix</keyword>
<sequence>MAILHRRNLARTTATAALVGSALLLPAAAAFADSPVAPVTDSSGAPSYPADKPAPSVPDKPESGAPSYPADKPTEKPAPSVPSQKPESKPGTSAEALKITKKVSGKGVITYTLSSGDKAQLSWTPDGSPSAKLTGGGAEGHLGFPAPAEQSLVSKTGVEFTLMIPATGKEGPWVEATKGKDSLRLEFPAEPTSGKADKGKGSGSKGQGRTVPKGGVKAGAEDVQQGDGTLLMAGGGAAAAAAGLGFAVLRRRKADSRI</sequence>
<dbReference type="AlphaFoldDB" id="V6K1J5"/>
<dbReference type="PROSITE" id="PS51318">
    <property type="entry name" value="TAT"/>
    <property type="match status" value="1"/>
</dbReference>
<evidence type="ECO:0008006" key="6">
    <source>
        <dbReference type="Google" id="ProtNLM"/>
    </source>
</evidence>
<evidence type="ECO:0000256" key="3">
    <source>
        <dbReference type="SAM" id="SignalP"/>
    </source>
</evidence>
<organism evidence="4 5">
    <name type="scientific">Streptomyces roseochromogenus subsp. oscitans DS 12.976</name>
    <dbReference type="NCBI Taxonomy" id="1352936"/>
    <lineage>
        <taxon>Bacteria</taxon>
        <taxon>Bacillati</taxon>
        <taxon>Actinomycetota</taxon>
        <taxon>Actinomycetes</taxon>
        <taxon>Kitasatosporales</taxon>
        <taxon>Streptomycetaceae</taxon>
        <taxon>Streptomyces</taxon>
    </lineage>
</organism>
<name>V6K1J5_STRRC</name>
<keyword evidence="3" id="KW-0732">Signal</keyword>
<feature type="signal peptide" evidence="3">
    <location>
        <begin position="1"/>
        <end position="32"/>
    </location>
</feature>
<dbReference type="Proteomes" id="UP000017984">
    <property type="component" value="Chromosome"/>
</dbReference>
<feature type="compositionally biased region" description="Polar residues" evidence="1">
    <location>
        <begin position="118"/>
        <end position="127"/>
    </location>
</feature>
<gene>
    <name evidence="4" type="ORF">M878_29255</name>
</gene>
<feature type="region of interest" description="Disordered" evidence="1">
    <location>
        <begin position="180"/>
        <end position="221"/>
    </location>
</feature>
<dbReference type="STRING" id="1352936.M878_29255"/>
<feature type="transmembrane region" description="Helical" evidence="2">
    <location>
        <begin position="230"/>
        <end position="249"/>
    </location>
</feature>